<keyword evidence="4" id="KW-1185">Reference proteome</keyword>
<evidence type="ECO:0000313" key="3">
    <source>
        <dbReference type="EMBL" id="KAK4472219.1"/>
    </source>
</evidence>
<reference evidence="3" key="1">
    <citation type="submission" date="2022-04" db="EMBL/GenBank/DDBJ databases">
        <authorList>
            <person name="Xu L."/>
            <person name="Lv Z."/>
        </authorList>
    </citation>
    <scope>NUCLEOTIDE SEQUENCE</scope>
    <source>
        <strain evidence="3">LV_2022a</strain>
    </source>
</reference>
<comment type="caution">
    <text evidence="3">The sequence shown here is derived from an EMBL/GenBank/DDBJ whole genome shotgun (WGS) entry which is preliminary data.</text>
</comment>
<dbReference type="Proteomes" id="UP001292079">
    <property type="component" value="Unassembled WGS sequence"/>
</dbReference>
<sequence length="144" mass="16828">MKTKPLHPQSRKAAQGKKHFHHLQRIAKRQKQRNTKAYILISKLCWFRDNLPNDYSSLKPDDIRNLVTRYLKRAGKKVKTKHGPVSVSTDIKELHLEQEMEEYLTCGIEIPDLSSRINVENLREWDGNPDKVHTIGMTTVKMLK</sequence>
<proteinExistence type="inferred from homology"/>
<dbReference type="AlphaFoldDB" id="A0AAE1ZEX5"/>
<dbReference type="EMBL" id="JALJAT010000002">
    <property type="protein sequence ID" value="KAK4472219.1"/>
    <property type="molecule type" value="Genomic_DNA"/>
</dbReference>
<dbReference type="PANTHER" id="PTHR13349">
    <property type="entry name" value="TRANSLATION MACHINERY-ASSOCIATED PROTEIN 16"/>
    <property type="match status" value="1"/>
</dbReference>
<evidence type="ECO:0000256" key="2">
    <source>
        <dbReference type="SAM" id="MobiDB-lite"/>
    </source>
</evidence>
<evidence type="ECO:0000256" key="1">
    <source>
        <dbReference type="ARBA" id="ARBA00034127"/>
    </source>
</evidence>
<organism evidence="3 4">
    <name type="scientific">Schistosoma mekongi</name>
    <name type="common">Parasitic worm</name>
    <dbReference type="NCBI Taxonomy" id="38744"/>
    <lineage>
        <taxon>Eukaryota</taxon>
        <taxon>Metazoa</taxon>
        <taxon>Spiralia</taxon>
        <taxon>Lophotrochozoa</taxon>
        <taxon>Platyhelminthes</taxon>
        <taxon>Trematoda</taxon>
        <taxon>Digenea</taxon>
        <taxon>Strigeidida</taxon>
        <taxon>Schistosomatoidea</taxon>
        <taxon>Schistosomatidae</taxon>
        <taxon>Schistosoma</taxon>
    </lineage>
</organism>
<dbReference type="InterPro" id="IPR038356">
    <property type="entry name" value="Tma16_sf"/>
</dbReference>
<accession>A0AAE1ZEX5</accession>
<evidence type="ECO:0008006" key="5">
    <source>
        <dbReference type="Google" id="ProtNLM"/>
    </source>
</evidence>
<dbReference type="GO" id="GO:0005634">
    <property type="term" value="C:nucleus"/>
    <property type="evidence" value="ECO:0007669"/>
    <property type="project" value="TreeGrafter"/>
</dbReference>
<gene>
    <name evidence="3" type="ORF">MN116_000524</name>
</gene>
<dbReference type="InterPro" id="IPR021346">
    <property type="entry name" value="Tma16"/>
</dbReference>
<evidence type="ECO:0000313" key="4">
    <source>
        <dbReference type="Proteomes" id="UP001292079"/>
    </source>
</evidence>
<reference evidence="3" key="2">
    <citation type="journal article" date="2023" name="Infect Dis Poverty">
        <title>Chromosome-scale genome of the human blood fluke Schistosoma mekongi and its implications for public health.</title>
        <authorList>
            <person name="Zhou M."/>
            <person name="Xu L."/>
            <person name="Xu D."/>
            <person name="Chen W."/>
            <person name="Khan J."/>
            <person name="Hu Y."/>
            <person name="Huang H."/>
            <person name="Wei H."/>
            <person name="Zhang Y."/>
            <person name="Chusongsang P."/>
            <person name="Tanasarnprasert K."/>
            <person name="Hu X."/>
            <person name="Limpanont Y."/>
            <person name="Lv Z."/>
        </authorList>
    </citation>
    <scope>NUCLEOTIDE SEQUENCE</scope>
    <source>
        <strain evidence="3">LV_2022a</strain>
    </source>
</reference>
<comment type="similarity">
    <text evidence="1">Belongs to the TMA16 family.</text>
</comment>
<dbReference type="PANTHER" id="PTHR13349:SF2">
    <property type="entry name" value="TRANSLATION MACHINERY-ASSOCIATED PROTEIN 16"/>
    <property type="match status" value="1"/>
</dbReference>
<name>A0AAE1ZEX5_SCHME</name>
<protein>
    <recommendedName>
        <fullName evidence="5">Translation machinery-associated protein 16</fullName>
    </recommendedName>
</protein>
<dbReference type="Pfam" id="PF11176">
    <property type="entry name" value="Tma16"/>
    <property type="match status" value="1"/>
</dbReference>
<dbReference type="Gene3D" id="1.20.1440.170">
    <property type="entry name" value="Translation machinery-associated protein 16-like"/>
    <property type="match status" value="1"/>
</dbReference>
<feature type="region of interest" description="Disordered" evidence="2">
    <location>
        <begin position="1"/>
        <end position="20"/>
    </location>
</feature>